<sequence length="139" mass="15592">MPGRQAPITSGYEKQWGLLRWKKLGFLGVCRPRTYVDSLPLGLSTGAAAGRAPVAYGEKLKCLASGQVPGDSFLSDKISEARQWHRPLPEPSSTQSHRAVTPYQRLHQPYSHRLPHLGDYLRFCSIQLTGALFHSRPYY</sequence>
<name>A0A834ACG1_9CHIR</name>
<organism evidence="1 2">
    <name type="scientific">Phyllostomus discolor</name>
    <name type="common">pale spear-nosed bat</name>
    <dbReference type="NCBI Taxonomy" id="89673"/>
    <lineage>
        <taxon>Eukaryota</taxon>
        <taxon>Metazoa</taxon>
        <taxon>Chordata</taxon>
        <taxon>Craniata</taxon>
        <taxon>Vertebrata</taxon>
        <taxon>Euteleostomi</taxon>
        <taxon>Mammalia</taxon>
        <taxon>Eutheria</taxon>
        <taxon>Laurasiatheria</taxon>
        <taxon>Chiroptera</taxon>
        <taxon>Yangochiroptera</taxon>
        <taxon>Phyllostomidae</taxon>
        <taxon>Phyllostominae</taxon>
        <taxon>Phyllostomus</taxon>
    </lineage>
</organism>
<comment type="caution">
    <text evidence="1">The sequence shown here is derived from an EMBL/GenBank/DDBJ whole genome shotgun (WGS) entry which is preliminary data.</text>
</comment>
<evidence type="ECO:0000313" key="2">
    <source>
        <dbReference type="Proteomes" id="UP000664940"/>
    </source>
</evidence>
<gene>
    <name evidence="1" type="ORF">HJG60_010973</name>
</gene>
<accession>A0A834ACG1</accession>
<reference evidence="1 2" key="1">
    <citation type="journal article" date="2020" name="Nature">
        <title>Six reference-quality genomes reveal evolution of bat adaptations.</title>
        <authorList>
            <person name="Jebb D."/>
            <person name="Huang Z."/>
            <person name="Pippel M."/>
            <person name="Hughes G.M."/>
            <person name="Lavrichenko K."/>
            <person name="Devanna P."/>
            <person name="Winkler S."/>
            <person name="Jermiin L.S."/>
            <person name="Skirmuntt E.C."/>
            <person name="Katzourakis A."/>
            <person name="Burkitt-Gray L."/>
            <person name="Ray D.A."/>
            <person name="Sullivan K.A.M."/>
            <person name="Roscito J.G."/>
            <person name="Kirilenko B.M."/>
            <person name="Davalos L.M."/>
            <person name="Corthals A.P."/>
            <person name="Power M.L."/>
            <person name="Jones G."/>
            <person name="Ransome R.D."/>
            <person name="Dechmann D.K.N."/>
            <person name="Locatelli A.G."/>
            <person name="Puechmaille S.J."/>
            <person name="Fedrigo O."/>
            <person name="Jarvis E.D."/>
            <person name="Hiller M."/>
            <person name="Vernes S.C."/>
            <person name="Myers E.W."/>
            <person name="Teeling E.C."/>
        </authorList>
    </citation>
    <scope>NUCLEOTIDE SEQUENCE [LARGE SCALE GENOMIC DNA]</scope>
    <source>
        <strain evidence="1">Bat1K_MPI-CBG_1</strain>
    </source>
</reference>
<dbReference type="EMBL" id="JABVXQ010000005">
    <property type="protein sequence ID" value="KAF6109770.1"/>
    <property type="molecule type" value="Genomic_DNA"/>
</dbReference>
<evidence type="ECO:0000313" key="1">
    <source>
        <dbReference type="EMBL" id="KAF6109770.1"/>
    </source>
</evidence>
<dbReference type="AlphaFoldDB" id="A0A834ACG1"/>
<protein>
    <submittedName>
        <fullName evidence="1">Uncharacterized protein</fullName>
    </submittedName>
</protein>
<dbReference type="Proteomes" id="UP000664940">
    <property type="component" value="Unassembled WGS sequence"/>
</dbReference>
<proteinExistence type="predicted"/>